<name>D6TVE8_KTERA</name>
<dbReference type="RefSeq" id="WP_007917567.1">
    <property type="nucleotide sequence ID" value="NZ_ADVG01000003.1"/>
</dbReference>
<organism evidence="1 2">
    <name type="scientific">Ktedonobacter racemifer DSM 44963</name>
    <dbReference type="NCBI Taxonomy" id="485913"/>
    <lineage>
        <taxon>Bacteria</taxon>
        <taxon>Bacillati</taxon>
        <taxon>Chloroflexota</taxon>
        <taxon>Ktedonobacteria</taxon>
        <taxon>Ktedonobacterales</taxon>
        <taxon>Ktedonobacteraceae</taxon>
        <taxon>Ktedonobacter</taxon>
    </lineage>
</organism>
<evidence type="ECO:0000313" key="1">
    <source>
        <dbReference type="EMBL" id="EFH85351.1"/>
    </source>
</evidence>
<reference evidence="1 2" key="1">
    <citation type="journal article" date="2011" name="Stand. Genomic Sci.">
        <title>Non-contiguous finished genome sequence and contextual data of the filamentous soil bacterium Ktedonobacter racemifer type strain (SOSP1-21).</title>
        <authorList>
            <person name="Chang Y.J."/>
            <person name="Land M."/>
            <person name="Hauser L."/>
            <person name="Chertkov O."/>
            <person name="Del Rio T.G."/>
            <person name="Nolan M."/>
            <person name="Copeland A."/>
            <person name="Tice H."/>
            <person name="Cheng J.F."/>
            <person name="Lucas S."/>
            <person name="Han C."/>
            <person name="Goodwin L."/>
            <person name="Pitluck S."/>
            <person name="Ivanova N."/>
            <person name="Ovchinikova G."/>
            <person name="Pati A."/>
            <person name="Chen A."/>
            <person name="Palaniappan K."/>
            <person name="Mavromatis K."/>
            <person name="Liolios K."/>
            <person name="Brettin T."/>
            <person name="Fiebig A."/>
            <person name="Rohde M."/>
            <person name="Abt B."/>
            <person name="Goker M."/>
            <person name="Detter J.C."/>
            <person name="Woyke T."/>
            <person name="Bristow J."/>
            <person name="Eisen J.A."/>
            <person name="Markowitz V."/>
            <person name="Hugenholtz P."/>
            <person name="Kyrpides N.C."/>
            <person name="Klenk H.P."/>
            <person name="Lapidus A."/>
        </authorList>
    </citation>
    <scope>NUCLEOTIDE SEQUENCE [LARGE SCALE GENOMIC DNA]</scope>
    <source>
        <strain evidence="2">DSM 44963</strain>
    </source>
</reference>
<protein>
    <submittedName>
        <fullName evidence="1">Uncharacterized protein</fullName>
    </submittedName>
</protein>
<dbReference type="Proteomes" id="UP000004508">
    <property type="component" value="Unassembled WGS sequence"/>
</dbReference>
<proteinExistence type="predicted"/>
<comment type="caution">
    <text evidence="1">The sequence shown here is derived from an EMBL/GenBank/DDBJ whole genome shotgun (WGS) entry which is preliminary data.</text>
</comment>
<gene>
    <name evidence="1" type="ORF">Krac_6554</name>
</gene>
<dbReference type="EMBL" id="ADVG01000003">
    <property type="protein sequence ID" value="EFH85351.1"/>
    <property type="molecule type" value="Genomic_DNA"/>
</dbReference>
<evidence type="ECO:0000313" key="2">
    <source>
        <dbReference type="Proteomes" id="UP000004508"/>
    </source>
</evidence>
<dbReference type="InParanoid" id="D6TVE8"/>
<accession>D6TVE8</accession>
<dbReference type="AlphaFoldDB" id="D6TVE8"/>
<keyword evidence="2" id="KW-1185">Reference proteome</keyword>
<sequence length="91" mass="10576">MRERVEQFTAKVITYSLFEFDFRQKPSRLDNGALAVDPLRLYGIVNLNKIVELMYEKQASKWGLHPCSDGVFWNILAKIASMWGKLINKNI</sequence>